<comment type="caution">
    <text evidence="1">The sequence shown here is derived from an EMBL/GenBank/DDBJ whole genome shotgun (WGS) entry which is preliminary data.</text>
</comment>
<evidence type="ECO:0000313" key="2">
    <source>
        <dbReference type="Proteomes" id="UP000005426"/>
    </source>
</evidence>
<dbReference type="Proteomes" id="UP000005426">
    <property type="component" value="Unassembled WGS sequence"/>
</dbReference>
<keyword evidence="2" id="KW-1185">Reference proteome</keyword>
<reference evidence="1 2" key="1">
    <citation type="journal article" date="2011" name="Genome Biol.">
        <title>Comparative genome sequence analysis underscores mycoparasitism as the ancestral life style of Trichoderma.</title>
        <authorList>
            <person name="Kubicek C.P."/>
            <person name="Herrera-Estrella A."/>
            <person name="Seidl-Seiboth V."/>
            <person name="Martinez D.A."/>
            <person name="Druzhinina I.S."/>
            <person name="Thon M."/>
            <person name="Zeilinger S."/>
            <person name="Casas-Flores S."/>
            <person name="Horwitz B.A."/>
            <person name="Mukherjee P.K."/>
            <person name="Mukherjee M."/>
            <person name="Kredics L."/>
            <person name="Alcaraz L.D."/>
            <person name="Aerts A."/>
            <person name="Antal Z."/>
            <person name="Atanasova L."/>
            <person name="Cervantes-Badillo M.G."/>
            <person name="Challacombe J."/>
            <person name="Chertkov O."/>
            <person name="McCluskey K."/>
            <person name="Coulpier F."/>
            <person name="Deshpande N."/>
            <person name="von Doehren H."/>
            <person name="Ebbole D.J."/>
            <person name="Esquivel-Naranjo E.U."/>
            <person name="Fekete E."/>
            <person name="Flipphi M."/>
            <person name="Glaser F."/>
            <person name="Gomez-Rodriguez E.Y."/>
            <person name="Gruber S."/>
            <person name="Han C."/>
            <person name="Henrissat B."/>
            <person name="Hermosa R."/>
            <person name="Hernandez-Onate M."/>
            <person name="Karaffa L."/>
            <person name="Kosti I."/>
            <person name="Le Crom S."/>
            <person name="Lindquist E."/>
            <person name="Lucas S."/>
            <person name="Luebeck M."/>
            <person name="Luebeck P.S."/>
            <person name="Margeot A."/>
            <person name="Metz B."/>
            <person name="Misra M."/>
            <person name="Nevalainen H."/>
            <person name="Omann M."/>
            <person name="Packer N."/>
            <person name="Perrone G."/>
            <person name="Uresti-Rivera E.E."/>
            <person name="Salamov A."/>
            <person name="Schmoll M."/>
            <person name="Seiboth B."/>
            <person name="Shapiro H."/>
            <person name="Sukno S."/>
            <person name="Tamayo-Ramos J.A."/>
            <person name="Tisch D."/>
            <person name="Wiest A."/>
            <person name="Wilkinson H.H."/>
            <person name="Zhang M."/>
            <person name="Coutinho P.M."/>
            <person name="Kenerley C.M."/>
            <person name="Monte E."/>
            <person name="Baker S.E."/>
            <person name="Grigoriev I.V."/>
        </authorList>
    </citation>
    <scope>NUCLEOTIDE SEQUENCE [LARGE SCALE GENOMIC DNA]</scope>
    <source>
        <strain evidence="2">ATCC 20476 / IMI 206040</strain>
    </source>
</reference>
<dbReference type="HOGENOM" id="CLU_2849988_0_0_1"/>
<name>G9NVW4_HYPAI</name>
<protein>
    <submittedName>
        <fullName evidence="1">Uncharacterized protein</fullName>
    </submittedName>
</protein>
<accession>G9NVW4</accession>
<gene>
    <name evidence="1" type="ORF">TRIATDRAFT_299844</name>
</gene>
<dbReference type="EMBL" id="ABDG02000024">
    <property type="protein sequence ID" value="EHK45132.1"/>
    <property type="molecule type" value="Genomic_DNA"/>
</dbReference>
<sequence length="65" mass="6695">MMLPAASTCSGPTPAHASCSSCSSCRGHAAHRICSPARHLCSPIITIDSADVHFFLGQQEQAAAV</sequence>
<dbReference type="AlphaFoldDB" id="G9NVW4"/>
<proteinExistence type="predicted"/>
<evidence type="ECO:0000313" key="1">
    <source>
        <dbReference type="EMBL" id="EHK45132.1"/>
    </source>
</evidence>
<organism evidence="1 2">
    <name type="scientific">Hypocrea atroviridis (strain ATCC 20476 / IMI 206040)</name>
    <name type="common">Trichoderma atroviride</name>
    <dbReference type="NCBI Taxonomy" id="452589"/>
    <lineage>
        <taxon>Eukaryota</taxon>
        <taxon>Fungi</taxon>
        <taxon>Dikarya</taxon>
        <taxon>Ascomycota</taxon>
        <taxon>Pezizomycotina</taxon>
        <taxon>Sordariomycetes</taxon>
        <taxon>Hypocreomycetidae</taxon>
        <taxon>Hypocreales</taxon>
        <taxon>Hypocreaceae</taxon>
        <taxon>Trichoderma</taxon>
    </lineage>
</organism>